<keyword evidence="2" id="KW-1185">Reference proteome</keyword>
<dbReference type="Proteomes" id="UP001221411">
    <property type="component" value="Unassembled WGS sequence"/>
</dbReference>
<evidence type="ECO:0000313" key="2">
    <source>
        <dbReference type="Proteomes" id="UP001221411"/>
    </source>
</evidence>
<evidence type="ECO:0008006" key="3">
    <source>
        <dbReference type="Google" id="ProtNLM"/>
    </source>
</evidence>
<comment type="caution">
    <text evidence="1">The sequence shown here is derived from an EMBL/GenBank/DDBJ whole genome shotgun (WGS) entry which is preliminary data.</text>
</comment>
<gene>
    <name evidence="1" type="ORF">POL67_07900</name>
</gene>
<name>A0ABT5EIQ0_9BACT</name>
<dbReference type="EMBL" id="JAQNDO010000001">
    <property type="protein sequence ID" value="MDC0741262.1"/>
    <property type="molecule type" value="Genomic_DNA"/>
</dbReference>
<accession>A0ABT5EIQ0</accession>
<reference evidence="1 2" key="1">
    <citation type="submission" date="2022-11" db="EMBL/GenBank/DDBJ databases">
        <title>Minimal conservation of predation-associated metabolite biosynthetic gene clusters underscores biosynthetic potential of Myxococcota including descriptions for ten novel species: Archangium lansinium sp. nov., Myxococcus landrumus sp. nov., Nannocystis bai.</title>
        <authorList>
            <person name="Ahearne A."/>
            <person name="Stevens C."/>
            <person name="Dowd S."/>
        </authorList>
    </citation>
    <scope>NUCLEOTIDE SEQUENCE [LARGE SCALE GENOMIC DNA]</scope>
    <source>
        <strain evidence="1 2">RJM3</strain>
    </source>
</reference>
<proteinExistence type="predicted"/>
<dbReference type="RefSeq" id="WP_271916484.1">
    <property type="nucleotide sequence ID" value="NZ_JAQNDO010000001.1"/>
</dbReference>
<sequence>MRAWSLWMALVALAPGCAEVADERSDDVMEAEVALVQGNHLGSNALALNALALNALALNALALNTLDPHALVAIEDPGAQGTLVRAFLKYAIGCAFTPAQSFAFTWTDVNDVDHDEVYKGELGVAPCWATGPLNTQGKYMVSACLAARVNYYQVPVTISIRSLTEPLKTLTGSPELAQYPDVEGAFWGNLWAPTPFLHACYNNATVTNSRAWKRDCAVGHLLDGGGVEECGIIDIVGPCANVCQSLNGAGQYYPSCIERPGQSGTTTKFVITTGLP</sequence>
<evidence type="ECO:0000313" key="1">
    <source>
        <dbReference type="EMBL" id="MDC0741262.1"/>
    </source>
</evidence>
<organism evidence="1 2">
    <name type="scientific">Polyangium mundeleinium</name>
    <dbReference type="NCBI Taxonomy" id="2995306"/>
    <lineage>
        <taxon>Bacteria</taxon>
        <taxon>Pseudomonadati</taxon>
        <taxon>Myxococcota</taxon>
        <taxon>Polyangia</taxon>
        <taxon>Polyangiales</taxon>
        <taxon>Polyangiaceae</taxon>
        <taxon>Polyangium</taxon>
    </lineage>
</organism>
<protein>
    <recommendedName>
        <fullName evidence="3">Lipoprotein</fullName>
    </recommendedName>
</protein>